<dbReference type="NCBIfam" id="TIGR02970">
    <property type="entry name" value="succ_dehyd_cytB"/>
    <property type="match status" value="1"/>
</dbReference>
<dbReference type="CDD" id="cd03499">
    <property type="entry name" value="SQR_TypeC_SdhC"/>
    <property type="match status" value="1"/>
</dbReference>
<dbReference type="InterPro" id="IPR014314">
    <property type="entry name" value="Succ_DH_cytb556"/>
</dbReference>
<dbReference type="PANTHER" id="PTHR10978:SF5">
    <property type="entry name" value="SUCCINATE DEHYDROGENASE CYTOCHROME B560 SUBUNIT, MITOCHONDRIAL"/>
    <property type="match status" value="1"/>
</dbReference>
<evidence type="ECO:0000313" key="9">
    <source>
        <dbReference type="EMBL" id="KKN14912.1"/>
    </source>
</evidence>
<keyword evidence="2" id="KW-0349">Heme</keyword>
<comment type="caution">
    <text evidence="9">The sequence shown here is derived from an EMBL/GenBank/DDBJ whole genome shotgun (WGS) entry which is preliminary data.</text>
</comment>
<name>A0A0F9NSA2_9ZZZZ</name>
<dbReference type="EMBL" id="LAZR01003769">
    <property type="protein sequence ID" value="KKN14912.1"/>
    <property type="molecule type" value="Genomic_DNA"/>
</dbReference>
<feature type="transmembrane region" description="Helical" evidence="8">
    <location>
        <begin position="102"/>
        <end position="120"/>
    </location>
</feature>
<feature type="transmembrane region" description="Helical" evidence="8">
    <location>
        <begin position="141"/>
        <end position="162"/>
    </location>
</feature>
<keyword evidence="4" id="KW-0479">Metal-binding</keyword>
<dbReference type="GO" id="GO:0006099">
    <property type="term" value="P:tricarboxylic acid cycle"/>
    <property type="evidence" value="ECO:0007669"/>
    <property type="project" value="InterPro"/>
</dbReference>
<keyword evidence="3 8" id="KW-0812">Transmembrane</keyword>
<dbReference type="AlphaFoldDB" id="A0A0F9NSA2"/>
<evidence type="ECO:0000256" key="7">
    <source>
        <dbReference type="ARBA" id="ARBA00023136"/>
    </source>
</evidence>
<keyword evidence="7 8" id="KW-0472">Membrane</keyword>
<proteinExistence type="predicted"/>
<dbReference type="Gene3D" id="1.20.1300.10">
    <property type="entry name" value="Fumarate reductase/succinate dehydrogenase, transmembrane subunit"/>
    <property type="match status" value="1"/>
</dbReference>
<keyword evidence="5 8" id="KW-1133">Transmembrane helix</keyword>
<keyword evidence="6" id="KW-0408">Iron</keyword>
<protein>
    <recommendedName>
        <fullName evidence="10">Succinate dehydrogenase cytochrome b556 subunit</fullName>
    </recommendedName>
</protein>
<dbReference type="Pfam" id="PF01127">
    <property type="entry name" value="Sdh_cyt"/>
    <property type="match status" value="1"/>
</dbReference>
<dbReference type="SUPFAM" id="SSF81343">
    <property type="entry name" value="Fumarate reductase respiratory complex transmembrane subunits"/>
    <property type="match status" value="1"/>
</dbReference>
<evidence type="ECO:0008006" key="10">
    <source>
        <dbReference type="Google" id="ProtNLM"/>
    </source>
</evidence>
<evidence type="ECO:0000256" key="6">
    <source>
        <dbReference type="ARBA" id="ARBA00023004"/>
    </source>
</evidence>
<feature type="transmembrane region" description="Helical" evidence="8">
    <location>
        <begin position="6"/>
        <end position="22"/>
    </location>
</feature>
<evidence type="ECO:0000256" key="3">
    <source>
        <dbReference type="ARBA" id="ARBA00022692"/>
    </source>
</evidence>
<dbReference type="InterPro" id="IPR034804">
    <property type="entry name" value="SQR/QFR_C/D"/>
</dbReference>
<dbReference type="InterPro" id="IPR018495">
    <property type="entry name" value="Succ_DH_cyt_bsu_CS"/>
</dbReference>
<sequence>MNFNCFGTFILIVPSVIFGGFLEKQVDELHCEQDGQVTVKKQRPVNLDLTTISMPATAKASIFHRVTGVALFFALTFVIWAWSESLSSAESFEFVKGLFNGFIAKFIAWGTVSVLGYHLIGGIRHMIMDMGHWEELESGNLSAKVSMALGVVFAVLAGVWIWF</sequence>
<dbReference type="PANTHER" id="PTHR10978">
    <property type="entry name" value="SUCCINATE DEHYDROGENASE CYTOCHROME B560 SUBUNIT"/>
    <property type="match status" value="1"/>
</dbReference>
<dbReference type="GO" id="GO:0009055">
    <property type="term" value="F:electron transfer activity"/>
    <property type="evidence" value="ECO:0007669"/>
    <property type="project" value="InterPro"/>
</dbReference>
<reference evidence="9" key="1">
    <citation type="journal article" date="2015" name="Nature">
        <title>Complex archaea that bridge the gap between prokaryotes and eukaryotes.</title>
        <authorList>
            <person name="Spang A."/>
            <person name="Saw J.H."/>
            <person name="Jorgensen S.L."/>
            <person name="Zaremba-Niedzwiedzka K."/>
            <person name="Martijn J."/>
            <person name="Lind A.E."/>
            <person name="van Eijk R."/>
            <person name="Schleper C."/>
            <person name="Guy L."/>
            <person name="Ettema T.J."/>
        </authorList>
    </citation>
    <scope>NUCLEOTIDE SEQUENCE</scope>
</reference>
<evidence type="ECO:0000256" key="4">
    <source>
        <dbReference type="ARBA" id="ARBA00022723"/>
    </source>
</evidence>
<accession>A0A0F9NSA2</accession>
<comment type="subcellular location">
    <subcellularLocation>
        <location evidence="1">Membrane</location>
        <topology evidence="1">Multi-pass membrane protein</topology>
    </subcellularLocation>
</comment>
<evidence type="ECO:0000256" key="5">
    <source>
        <dbReference type="ARBA" id="ARBA00022989"/>
    </source>
</evidence>
<dbReference type="InterPro" id="IPR000701">
    <property type="entry name" value="SuccDH_FuR_B_TM-su"/>
</dbReference>
<dbReference type="GO" id="GO:0005886">
    <property type="term" value="C:plasma membrane"/>
    <property type="evidence" value="ECO:0007669"/>
    <property type="project" value="TreeGrafter"/>
</dbReference>
<gene>
    <name evidence="9" type="ORF">LCGC14_0991380</name>
</gene>
<dbReference type="PROSITE" id="PS01001">
    <property type="entry name" value="SDH_CYT_2"/>
    <property type="match status" value="1"/>
</dbReference>
<dbReference type="GO" id="GO:0046872">
    <property type="term" value="F:metal ion binding"/>
    <property type="evidence" value="ECO:0007669"/>
    <property type="project" value="UniProtKB-KW"/>
</dbReference>
<evidence type="ECO:0000256" key="1">
    <source>
        <dbReference type="ARBA" id="ARBA00004141"/>
    </source>
</evidence>
<evidence type="ECO:0000256" key="8">
    <source>
        <dbReference type="SAM" id="Phobius"/>
    </source>
</evidence>
<evidence type="ECO:0000256" key="2">
    <source>
        <dbReference type="ARBA" id="ARBA00022617"/>
    </source>
</evidence>
<feature type="transmembrane region" description="Helical" evidence="8">
    <location>
        <begin position="62"/>
        <end position="82"/>
    </location>
</feature>
<organism evidence="9">
    <name type="scientific">marine sediment metagenome</name>
    <dbReference type="NCBI Taxonomy" id="412755"/>
    <lineage>
        <taxon>unclassified sequences</taxon>
        <taxon>metagenomes</taxon>
        <taxon>ecological metagenomes</taxon>
    </lineage>
</organism>